<evidence type="ECO:0000256" key="3">
    <source>
        <dbReference type="PIRSR" id="PIRSR606689-1"/>
    </source>
</evidence>
<dbReference type="AlphaFoldDB" id="A0A672K292"/>
<dbReference type="InterPro" id="IPR006689">
    <property type="entry name" value="Small_GTPase_ARF/SAR"/>
</dbReference>
<evidence type="ECO:0000313" key="4">
    <source>
        <dbReference type="Ensembl" id="ENSSGRP00000002626.1"/>
    </source>
</evidence>
<accession>A0A672K292</accession>
<dbReference type="SUPFAM" id="SSF52540">
    <property type="entry name" value="P-loop containing nucleoside triphosphate hydrolases"/>
    <property type="match status" value="1"/>
</dbReference>
<feature type="binding site" evidence="3">
    <location>
        <begin position="53"/>
        <end position="56"/>
    </location>
    <ligand>
        <name>GTP</name>
        <dbReference type="ChEBI" id="CHEBI:37565"/>
    </ligand>
</feature>
<reference evidence="4" key="2">
    <citation type="submission" date="2025-09" db="UniProtKB">
        <authorList>
            <consortium name="Ensembl"/>
        </authorList>
    </citation>
    <scope>IDENTIFICATION</scope>
</reference>
<name>A0A672K292_SINGR</name>
<reference evidence="4" key="1">
    <citation type="submission" date="2025-08" db="UniProtKB">
        <authorList>
            <consortium name="Ensembl"/>
        </authorList>
    </citation>
    <scope>IDENTIFICATION</scope>
</reference>
<dbReference type="PANTHER" id="PTHR46724">
    <property type="entry name" value="ADP-RIBOSYLATION FACTOR-LIKE PROTEIN 9-RELATED"/>
    <property type="match status" value="1"/>
</dbReference>
<dbReference type="InterPro" id="IPR053254">
    <property type="entry name" value="Arf-like_GTPase"/>
</dbReference>
<protein>
    <submittedName>
        <fullName evidence="4">Uncharacterized protein</fullName>
    </submittedName>
</protein>
<keyword evidence="2 3" id="KW-0342">GTP-binding</keyword>
<evidence type="ECO:0000256" key="1">
    <source>
        <dbReference type="ARBA" id="ARBA00022741"/>
    </source>
</evidence>
<dbReference type="GO" id="GO:0005525">
    <property type="term" value="F:GTP binding"/>
    <property type="evidence" value="ECO:0007669"/>
    <property type="project" value="UniProtKB-KW"/>
</dbReference>
<dbReference type="InParanoid" id="A0A672K292"/>
<evidence type="ECO:0000256" key="2">
    <source>
        <dbReference type="ARBA" id="ARBA00023134"/>
    </source>
</evidence>
<dbReference type="Proteomes" id="UP000472262">
    <property type="component" value="Unassembled WGS sequence"/>
</dbReference>
<evidence type="ECO:0000313" key="5">
    <source>
        <dbReference type="Proteomes" id="UP000472262"/>
    </source>
</evidence>
<proteinExistence type="predicted"/>
<dbReference type="Pfam" id="PF00025">
    <property type="entry name" value="Arf"/>
    <property type="match status" value="1"/>
</dbReference>
<dbReference type="InterPro" id="IPR027417">
    <property type="entry name" value="P-loop_NTPase"/>
</dbReference>
<keyword evidence="5" id="KW-1185">Reference proteome</keyword>
<dbReference type="Gene3D" id="3.40.50.300">
    <property type="entry name" value="P-loop containing nucleotide triphosphate hydrolases"/>
    <property type="match status" value="1"/>
</dbReference>
<organism evidence="4 5">
    <name type="scientific">Sinocyclocheilus grahami</name>
    <name type="common">Dianchi golden-line fish</name>
    <name type="synonym">Barbus grahami</name>
    <dbReference type="NCBI Taxonomy" id="75366"/>
    <lineage>
        <taxon>Eukaryota</taxon>
        <taxon>Metazoa</taxon>
        <taxon>Chordata</taxon>
        <taxon>Craniata</taxon>
        <taxon>Vertebrata</taxon>
        <taxon>Euteleostomi</taxon>
        <taxon>Actinopterygii</taxon>
        <taxon>Neopterygii</taxon>
        <taxon>Teleostei</taxon>
        <taxon>Ostariophysi</taxon>
        <taxon>Cypriniformes</taxon>
        <taxon>Cyprinidae</taxon>
        <taxon>Cyprininae</taxon>
        <taxon>Sinocyclocheilus</taxon>
    </lineage>
</organism>
<keyword evidence="1 3" id="KW-0547">Nucleotide-binding</keyword>
<dbReference type="Ensembl" id="ENSSGRT00000002879.1">
    <property type="protein sequence ID" value="ENSSGRP00000002626.1"/>
    <property type="gene ID" value="ENSSGRG00000001683.1"/>
</dbReference>
<dbReference type="GO" id="GO:0003924">
    <property type="term" value="F:GTPase activity"/>
    <property type="evidence" value="ECO:0007669"/>
    <property type="project" value="InterPro"/>
</dbReference>
<dbReference type="PANTHER" id="PTHR46724:SF1">
    <property type="entry name" value="ADP RIBOSYLATION FACTOR LIKE GTPASE 10"/>
    <property type="match status" value="1"/>
</dbReference>
<sequence length="110" mass="12048">MAVITHHTVNSCFDYLFPSVGGGEDLGRLPQAKDELHRLLKADTDIPVVVLGNKQDKLDAVSVPELREALSLSSVADQRKLFLLAAQLESDGLSRTCSLQMFQDLLLTLV</sequence>